<protein>
    <recommendedName>
        <fullName evidence="1">Halobacterial output domain-containing protein</fullName>
    </recommendedName>
</protein>
<name>A0A1I3LE01_9EURY</name>
<accession>A0A1I3LE01</accession>
<reference evidence="2 3" key="1">
    <citation type="submission" date="2016-10" db="EMBL/GenBank/DDBJ databases">
        <authorList>
            <person name="de Groot N.N."/>
        </authorList>
    </citation>
    <scope>NUCLEOTIDE SEQUENCE [LARGE SCALE GENOMIC DNA]</scope>
    <source>
        <strain evidence="2 3">SP2</strain>
    </source>
</reference>
<dbReference type="Pfam" id="PF18545">
    <property type="entry name" value="HalOD1"/>
    <property type="match status" value="1"/>
</dbReference>
<dbReference type="EMBL" id="FORO01000006">
    <property type="protein sequence ID" value="SFI82917.1"/>
    <property type="molecule type" value="Genomic_DNA"/>
</dbReference>
<dbReference type="InterPro" id="IPR040624">
    <property type="entry name" value="HalOD1"/>
</dbReference>
<gene>
    <name evidence="2" type="ORF">SAMN05443661_106122</name>
</gene>
<evidence type="ECO:0000259" key="1">
    <source>
        <dbReference type="Pfam" id="PF18545"/>
    </source>
</evidence>
<evidence type="ECO:0000313" key="2">
    <source>
        <dbReference type="EMBL" id="SFI82917.1"/>
    </source>
</evidence>
<dbReference type="Proteomes" id="UP000182829">
    <property type="component" value="Unassembled WGS sequence"/>
</dbReference>
<proteinExistence type="predicted"/>
<organism evidence="2 3">
    <name type="scientific">Natronobacterium gregoryi</name>
    <dbReference type="NCBI Taxonomy" id="44930"/>
    <lineage>
        <taxon>Archaea</taxon>
        <taxon>Methanobacteriati</taxon>
        <taxon>Methanobacteriota</taxon>
        <taxon>Stenosarchaea group</taxon>
        <taxon>Halobacteria</taxon>
        <taxon>Halobacteriales</taxon>
        <taxon>Natrialbaceae</taxon>
        <taxon>Natronobacterium</taxon>
    </lineage>
</organism>
<dbReference type="OMA" id="HEDHEIT"/>
<feature type="domain" description="Halobacterial output" evidence="1">
    <location>
        <begin position="39"/>
        <end position="105"/>
    </location>
</feature>
<dbReference type="OrthoDB" id="198810at2157"/>
<evidence type="ECO:0000313" key="3">
    <source>
        <dbReference type="Proteomes" id="UP000182829"/>
    </source>
</evidence>
<sequence length="110" mass="11837">MSDNLTEPESSVSWPLDSSVDDDTVTTVARAQYEPEPDAAVVAVVEAVASVTQQDPLEMPPLFGSVNTEALDELVTTPRENPVTVTFSYQQCRVTVSSCGDVAVECRTNE</sequence>
<dbReference type="RefSeq" id="WP_005580079.1">
    <property type="nucleotide sequence ID" value="NZ_FORO01000006.1"/>
</dbReference>
<dbReference type="AlphaFoldDB" id="A0A1I3LE01"/>
<dbReference type="GeneID" id="14207425"/>